<sequence>MKKILAIAAASIAGYALWVRIQQEREERDIWAEVTDSFGETPEDLIALQK</sequence>
<organism evidence="1 2">
    <name type="scientific">Bowdeniella nasicola</name>
    <dbReference type="NCBI Taxonomy" id="208480"/>
    <lineage>
        <taxon>Bacteria</taxon>
        <taxon>Bacillati</taxon>
        <taxon>Actinomycetota</taxon>
        <taxon>Actinomycetes</taxon>
        <taxon>Actinomycetales</taxon>
        <taxon>Actinomycetaceae</taxon>
        <taxon>Bowdeniella</taxon>
    </lineage>
</organism>
<keyword evidence="2" id="KW-1185">Reference proteome</keyword>
<dbReference type="Proteomes" id="UP000199288">
    <property type="component" value="Unassembled WGS sequence"/>
</dbReference>
<evidence type="ECO:0000313" key="1">
    <source>
        <dbReference type="EMBL" id="SEA63446.1"/>
    </source>
</evidence>
<dbReference type="NCBIfam" id="NF038356">
    <property type="entry name" value="actino_DLW39"/>
    <property type="match status" value="1"/>
</dbReference>
<dbReference type="RefSeq" id="WP_176780778.1">
    <property type="nucleotide sequence ID" value="NZ_FNQV01000013.1"/>
</dbReference>
<dbReference type="AlphaFoldDB" id="A0A1H4CSW8"/>
<evidence type="ECO:0000313" key="2">
    <source>
        <dbReference type="Proteomes" id="UP000199288"/>
    </source>
</evidence>
<gene>
    <name evidence="1" type="ORF">SAMN02910418_02054</name>
</gene>
<dbReference type="InterPro" id="IPR047990">
    <property type="entry name" value="DLW39-like"/>
</dbReference>
<protein>
    <submittedName>
        <fullName evidence="1">Uncharacterized protein</fullName>
    </submittedName>
</protein>
<dbReference type="EMBL" id="FNQV01000013">
    <property type="protein sequence ID" value="SEA63446.1"/>
    <property type="molecule type" value="Genomic_DNA"/>
</dbReference>
<accession>A0A1H4CSW8</accession>
<proteinExistence type="predicted"/>
<name>A0A1H4CSW8_9ACTO</name>
<reference evidence="2" key="1">
    <citation type="submission" date="2016-10" db="EMBL/GenBank/DDBJ databases">
        <authorList>
            <person name="Varghese N."/>
            <person name="Submissions S."/>
        </authorList>
    </citation>
    <scope>NUCLEOTIDE SEQUENCE [LARGE SCALE GENOMIC DNA]</scope>
    <source>
        <strain evidence="2">KPR-1</strain>
    </source>
</reference>